<feature type="transmembrane region" description="Helical" evidence="1">
    <location>
        <begin position="16"/>
        <end position="34"/>
    </location>
</feature>
<dbReference type="EMBL" id="JRHC01000001">
    <property type="protein sequence ID" value="KJF44050.1"/>
    <property type="molecule type" value="Genomic_DNA"/>
</dbReference>
<sequence length="248" mass="29439">MNNSIIDQLGKKYNRWAIIIICLGALFIVTFPWLLSQHYWKFDFTETGQIGDTIGGITAPIIGFMSAILIYLSFMIQHRANQIQWKAIRDEQLLNRIPSSISEIQLIIQNEKDSESKPIDQLIYRIGKRSEENGLHKLRYWSVYGHSYKKLTIYLERTSIIINQIITSGIDNTLKKDLLFSVIDTDSYWYDDFFNLQYRLNMYFKAMADETEINQEFQINIDEYRRLFSRLTKYINEITKVRQDLFQN</sequence>
<reference evidence="2 3" key="1">
    <citation type="submission" date="2014-09" db="EMBL/GenBank/DDBJ databases">
        <title>Draft Genome Sequence of Draconibacterium sp. JN14CK-3.</title>
        <authorList>
            <person name="Dong C."/>
            <person name="Lai Q."/>
            <person name="Shao Z."/>
        </authorList>
    </citation>
    <scope>NUCLEOTIDE SEQUENCE [LARGE SCALE GENOMIC DNA]</scope>
    <source>
        <strain evidence="2 3">JN14CK-3</strain>
    </source>
</reference>
<evidence type="ECO:0000256" key="1">
    <source>
        <dbReference type="SAM" id="Phobius"/>
    </source>
</evidence>
<evidence type="ECO:0000313" key="3">
    <source>
        <dbReference type="Proteomes" id="UP000032544"/>
    </source>
</evidence>
<dbReference type="Proteomes" id="UP000032544">
    <property type="component" value="Unassembled WGS sequence"/>
</dbReference>
<feature type="transmembrane region" description="Helical" evidence="1">
    <location>
        <begin position="54"/>
        <end position="76"/>
    </location>
</feature>
<keyword evidence="1" id="KW-0812">Transmembrane</keyword>
<keyword evidence="3" id="KW-1185">Reference proteome</keyword>
<proteinExistence type="predicted"/>
<gene>
    <name evidence="2" type="ORF">LH29_00480</name>
</gene>
<protein>
    <recommendedName>
        <fullName evidence="4">Phage abortive infection protein</fullName>
    </recommendedName>
</protein>
<keyword evidence="1" id="KW-1133">Transmembrane helix</keyword>
<evidence type="ECO:0008006" key="4">
    <source>
        <dbReference type="Google" id="ProtNLM"/>
    </source>
</evidence>
<name>A0A0D8JAM1_9BACT</name>
<dbReference type="AlphaFoldDB" id="A0A0D8JAM1"/>
<dbReference type="RefSeq" id="WP_045025610.1">
    <property type="nucleotide sequence ID" value="NZ_JRHC01000001.1"/>
</dbReference>
<accession>A0A0D8JAM1</accession>
<keyword evidence="1" id="KW-0472">Membrane</keyword>
<comment type="caution">
    <text evidence="2">The sequence shown here is derived from an EMBL/GenBank/DDBJ whole genome shotgun (WGS) entry which is preliminary data.</text>
</comment>
<dbReference type="STRING" id="1544798.LH29_00480"/>
<organism evidence="2 3">
    <name type="scientific">Draconibacterium sediminis</name>
    <dbReference type="NCBI Taxonomy" id="1544798"/>
    <lineage>
        <taxon>Bacteria</taxon>
        <taxon>Pseudomonadati</taxon>
        <taxon>Bacteroidota</taxon>
        <taxon>Bacteroidia</taxon>
        <taxon>Marinilabiliales</taxon>
        <taxon>Prolixibacteraceae</taxon>
        <taxon>Draconibacterium</taxon>
    </lineage>
</organism>
<dbReference type="PATRIC" id="fig|1544798.3.peg.97"/>
<evidence type="ECO:0000313" key="2">
    <source>
        <dbReference type="EMBL" id="KJF44050.1"/>
    </source>
</evidence>